<organism evidence="1 2">
    <name type="scientific">Acinetobacter terrae</name>
    <dbReference type="NCBI Taxonomy" id="2731247"/>
    <lineage>
        <taxon>Bacteria</taxon>
        <taxon>Pseudomonadati</taxon>
        <taxon>Pseudomonadota</taxon>
        <taxon>Gammaproteobacteria</taxon>
        <taxon>Moraxellales</taxon>
        <taxon>Moraxellaceae</taxon>
        <taxon>Acinetobacter</taxon>
        <taxon>Acinetobacter Taxon 24</taxon>
    </lineage>
</organism>
<dbReference type="EMBL" id="JABERL010000056">
    <property type="protein sequence ID" value="NNH78840.1"/>
    <property type="molecule type" value="Genomic_DNA"/>
</dbReference>
<dbReference type="Proteomes" id="UP000569202">
    <property type="component" value="Unassembled WGS sequence"/>
</dbReference>
<dbReference type="RefSeq" id="WP_171541035.1">
    <property type="nucleotide sequence ID" value="NZ_JABERL010000056.1"/>
</dbReference>
<proteinExistence type="predicted"/>
<protein>
    <recommendedName>
        <fullName evidence="3">Type I-E CRISPR-associated protein Cas6/Cse3/CasE</fullName>
    </recommendedName>
</protein>
<comment type="caution">
    <text evidence="1">The sequence shown here is derived from an EMBL/GenBank/DDBJ whole genome shotgun (WGS) entry which is preliminary data.</text>
</comment>
<gene>
    <name evidence="1" type="ORF">HLH17_14540</name>
</gene>
<evidence type="ECO:0008006" key="3">
    <source>
        <dbReference type="Google" id="ProtNLM"/>
    </source>
</evidence>
<reference evidence="1 2" key="1">
    <citation type="submission" date="2020-04" db="EMBL/GenBank/DDBJ databases">
        <title>Acinetobacter Taxon 24.</title>
        <authorList>
            <person name="Nemec A."/>
            <person name="Radolfova-Krizova L."/>
            <person name="Higgins P.G."/>
            <person name="Spanelova P."/>
        </authorList>
    </citation>
    <scope>NUCLEOTIDE SEQUENCE [LARGE SCALE GENOMIC DNA]</scope>
    <source>
        <strain evidence="1 2">ANC 5380</strain>
    </source>
</reference>
<dbReference type="AlphaFoldDB" id="A0A7Y2RHF8"/>
<evidence type="ECO:0000313" key="2">
    <source>
        <dbReference type="Proteomes" id="UP000569202"/>
    </source>
</evidence>
<name>A0A7Y2RHF8_9GAMM</name>
<evidence type="ECO:0000313" key="1">
    <source>
        <dbReference type="EMBL" id="NNH78840.1"/>
    </source>
</evidence>
<accession>A0A7Y2RHF8</accession>
<sequence>MKEFNEWLFELKVPLNRDAHNTIASFLRNIGYSHLFKSSEPQKAITYVVYRHAVDGDRIIAKSSEPIEHESVQPHSFHIDVEQPVKVVVQVSSKRKIRPPKILHEPTISKRTKTIIREMTEVEKFEKASQVLAELGFKPDQTVFDVLGGIPIEIHHKRDNLKIMEPTMNIVIHGVITDIDKFIVGYKTGIGNKRAYGLGCVRIFPN</sequence>